<evidence type="ECO:0000313" key="3">
    <source>
        <dbReference type="Proteomes" id="UP000633263"/>
    </source>
</evidence>
<sequence length="56" mass="6766">MAKHPTITLQVRVVWWLKWYMAGVILMCWLTGLDFDEVKVRQYVRRGLRAKVIRHP</sequence>
<dbReference type="RefSeq" id="WP_188636924.1">
    <property type="nucleotide sequence ID" value="NZ_BMNN01000006.1"/>
</dbReference>
<comment type="caution">
    <text evidence="2">The sequence shown here is derived from an EMBL/GenBank/DDBJ whole genome shotgun (WGS) entry which is preliminary data.</text>
</comment>
<feature type="transmembrane region" description="Helical" evidence="1">
    <location>
        <begin position="15"/>
        <end position="35"/>
    </location>
</feature>
<keyword evidence="1" id="KW-0472">Membrane</keyword>
<reference evidence="3" key="1">
    <citation type="journal article" date="2019" name="Int. J. Syst. Evol. Microbiol.">
        <title>The Global Catalogue of Microorganisms (GCM) 10K type strain sequencing project: providing services to taxonomists for standard genome sequencing and annotation.</title>
        <authorList>
            <consortium name="The Broad Institute Genomics Platform"/>
            <consortium name="The Broad Institute Genome Sequencing Center for Infectious Disease"/>
            <person name="Wu L."/>
            <person name="Ma J."/>
        </authorList>
    </citation>
    <scope>NUCLEOTIDE SEQUENCE [LARGE SCALE GENOMIC DNA]</scope>
    <source>
        <strain evidence="3">JCM 11590</strain>
    </source>
</reference>
<organism evidence="2 3">
    <name type="scientific">Halopseudomonas pertucinogena</name>
    <dbReference type="NCBI Taxonomy" id="86175"/>
    <lineage>
        <taxon>Bacteria</taxon>
        <taxon>Pseudomonadati</taxon>
        <taxon>Pseudomonadota</taxon>
        <taxon>Gammaproteobacteria</taxon>
        <taxon>Pseudomonadales</taxon>
        <taxon>Pseudomonadaceae</taxon>
        <taxon>Halopseudomonas</taxon>
    </lineage>
</organism>
<evidence type="ECO:0000313" key="2">
    <source>
        <dbReference type="EMBL" id="GGJ06446.1"/>
    </source>
</evidence>
<gene>
    <name evidence="2" type="ORF">GCM10009083_24320</name>
</gene>
<dbReference type="EMBL" id="BMNN01000006">
    <property type="protein sequence ID" value="GGJ06446.1"/>
    <property type="molecule type" value="Genomic_DNA"/>
</dbReference>
<evidence type="ECO:0000256" key="1">
    <source>
        <dbReference type="SAM" id="Phobius"/>
    </source>
</evidence>
<protein>
    <recommendedName>
        <fullName evidence="4">Transposase</fullName>
    </recommendedName>
</protein>
<accession>A0ABQ2CRQ9</accession>
<dbReference type="Proteomes" id="UP000633263">
    <property type="component" value="Unassembled WGS sequence"/>
</dbReference>
<keyword evidence="1" id="KW-0812">Transmembrane</keyword>
<proteinExistence type="predicted"/>
<name>A0ABQ2CRQ9_9GAMM</name>
<keyword evidence="3" id="KW-1185">Reference proteome</keyword>
<keyword evidence="1" id="KW-1133">Transmembrane helix</keyword>
<evidence type="ECO:0008006" key="4">
    <source>
        <dbReference type="Google" id="ProtNLM"/>
    </source>
</evidence>